<evidence type="ECO:0000259" key="1">
    <source>
        <dbReference type="PROSITE" id="PS50994"/>
    </source>
</evidence>
<gene>
    <name evidence="2" type="ORF">Lgee_1515</name>
</gene>
<dbReference type="GO" id="GO:0003676">
    <property type="term" value="F:nucleic acid binding"/>
    <property type="evidence" value="ECO:0007669"/>
    <property type="project" value="InterPro"/>
</dbReference>
<evidence type="ECO:0000313" key="3">
    <source>
        <dbReference type="Proteomes" id="UP000054785"/>
    </source>
</evidence>
<dbReference type="Proteomes" id="UP000054785">
    <property type="component" value="Unassembled WGS sequence"/>
</dbReference>
<comment type="caution">
    <text evidence="2">The sequence shown here is derived from an EMBL/GenBank/DDBJ whole genome shotgun (WGS) entry which is preliminary data.</text>
</comment>
<dbReference type="RefSeq" id="WP_238582821.1">
    <property type="nucleotide sequence ID" value="NZ_CP038271.1"/>
</dbReference>
<keyword evidence="3" id="KW-1185">Reference proteome</keyword>
<dbReference type="NCBIfam" id="NF033563">
    <property type="entry name" value="transpos_IS30"/>
    <property type="match status" value="1"/>
</dbReference>
<evidence type="ECO:0000313" key="2">
    <source>
        <dbReference type="EMBL" id="KTC98826.1"/>
    </source>
</evidence>
<dbReference type="PATRIC" id="fig|45065.4.peg.1640"/>
<dbReference type="InterPro" id="IPR001584">
    <property type="entry name" value="Integrase_cat-core"/>
</dbReference>
<dbReference type="PANTHER" id="PTHR10948:SF23">
    <property type="entry name" value="TRANSPOSASE INSI FOR INSERTION SEQUENCE ELEMENT IS30A-RELATED"/>
    <property type="match status" value="1"/>
</dbReference>
<dbReference type="InterPro" id="IPR051917">
    <property type="entry name" value="Transposase-Integrase"/>
</dbReference>
<reference evidence="2 3" key="1">
    <citation type="submission" date="2015-11" db="EMBL/GenBank/DDBJ databases">
        <title>Genomic analysis of 38 Legionella species identifies large and diverse effector repertoires.</title>
        <authorList>
            <person name="Burstein D."/>
            <person name="Amaro F."/>
            <person name="Zusman T."/>
            <person name="Lifshitz Z."/>
            <person name="Cohen O."/>
            <person name="Gilbert J.A."/>
            <person name="Pupko T."/>
            <person name="Shuman H.A."/>
            <person name="Segal G."/>
        </authorList>
    </citation>
    <scope>NUCLEOTIDE SEQUENCE [LARGE SCALE GENOMIC DNA]</scope>
    <source>
        <strain evidence="2 3">ATCC 49504</strain>
    </source>
</reference>
<organism evidence="2 3">
    <name type="scientific">Legionella geestiana</name>
    <dbReference type="NCBI Taxonomy" id="45065"/>
    <lineage>
        <taxon>Bacteria</taxon>
        <taxon>Pseudomonadati</taxon>
        <taxon>Pseudomonadota</taxon>
        <taxon>Gammaproteobacteria</taxon>
        <taxon>Legionellales</taxon>
        <taxon>Legionellaceae</taxon>
        <taxon>Legionella</taxon>
    </lineage>
</organism>
<name>A0A0W0TTZ9_9GAMM</name>
<dbReference type="EMBL" id="LNYC01000056">
    <property type="protein sequence ID" value="KTC98826.1"/>
    <property type="molecule type" value="Genomic_DNA"/>
</dbReference>
<feature type="domain" description="Integrase catalytic" evidence="1">
    <location>
        <begin position="1"/>
        <end position="76"/>
    </location>
</feature>
<dbReference type="InterPro" id="IPR053392">
    <property type="entry name" value="Transposase_IS30-like"/>
</dbReference>
<dbReference type="PROSITE" id="PS50994">
    <property type="entry name" value="INTEGRASE"/>
    <property type="match status" value="1"/>
</dbReference>
<dbReference type="AlphaFoldDB" id="A0A0W0TTZ9"/>
<accession>A0A0W0TTZ9</accession>
<dbReference type="STRING" id="45065.Lgee_1515"/>
<dbReference type="GO" id="GO:0004803">
    <property type="term" value="F:transposase activity"/>
    <property type="evidence" value="ECO:0007669"/>
    <property type="project" value="TreeGrafter"/>
</dbReference>
<dbReference type="GO" id="GO:0005829">
    <property type="term" value="C:cytosol"/>
    <property type="evidence" value="ECO:0007669"/>
    <property type="project" value="TreeGrafter"/>
</dbReference>
<protein>
    <submittedName>
        <fullName evidence="2">IS30B/C/D transposase</fullName>
    </submittedName>
</protein>
<dbReference type="GO" id="GO:0015074">
    <property type="term" value="P:DNA integration"/>
    <property type="evidence" value="ECO:0007669"/>
    <property type="project" value="InterPro"/>
</dbReference>
<dbReference type="GO" id="GO:0032196">
    <property type="term" value="P:transposition"/>
    <property type="evidence" value="ECO:0007669"/>
    <property type="project" value="TreeGrafter"/>
</dbReference>
<dbReference type="Gene3D" id="3.30.420.10">
    <property type="entry name" value="Ribonuclease H-like superfamily/Ribonuclease H"/>
    <property type="match status" value="1"/>
</dbReference>
<dbReference type="InterPro" id="IPR012337">
    <property type="entry name" value="RNaseH-like_sf"/>
</dbReference>
<dbReference type="PANTHER" id="PTHR10948">
    <property type="entry name" value="TRANSPOSASE"/>
    <property type="match status" value="1"/>
</dbReference>
<proteinExistence type="predicted"/>
<dbReference type="InterPro" id="IPR036397">
    <property type="entry name" value="RNaseH_sf"/>
</dbReference>
<sequence length="86" mass="9929">MAADLNTMCYFATPCHSWERGLNEHANGLIRQYLPKSTNLRMVTDEQIQEIQDRLNNRPRKVLKYRTPNEVFFAGISSGFTVALHC</sequence>
<dbReference type="SUPFAM" id="SSF53098">
    <property type="entry name" value="Ribonuclease H-like"/>
    <property type="match status" value="1"/>
</dbReference>